<evidence type="ECO:0000256" key="4">
    <source>
        <dbReference type="ARBA" id="ARBA00022840"/>
    </source>
</evidence>
<feature type="transmembrane region" description="Helical" evidence="6">
    <location>
        <begin position="49"/>
        <end position="67"/>
    </location>
</feature>
<protein>
    <submittedName>
        <fullName evidence="8">Serine/threonine-protein kinase StkP</fullName>
        <ecNumber evidence="8">2.7.11.1</ecNumber>
    </submittedName>
</protein>
<dbReference type="CDD" id="cd14014">
    <property type="entry name" value="STKc_PknB_like"/>
    <property type="match status" value="1"/>
</dbReference>
<evidence type="ECO:0000313" key="9">
    <source>
        <dbReference type="Proteomes" id="UP000318288"/>
    </source>
</evidence>
<dbReference type="EC" id="2.7.11.1" evidence="8"/>
<dbReference type="GO" id="GO:0004674">
    <property type="term" value="F:protein serine/threonine kinase activity"/>
    <property type="evidence" value="ECO:0007669"/>
    <property type="project" value="UniProtKB-EC"/>
</dbReference>
<dbReference type="PROSITE" id="PS50011">
    <property type="entry name" value="PROTEIN_KINASE_DOM"/>
    <property type="match status" value="1"/>
</dbReference>
<evidence type="ECO:0000259" key="7">
    <source>
        <dbReference type="PROSITE" id="PS50011"/>
    </source>
</evidence>
<evidence type="ECO:0000256" key="2">
    <source>
        <dbReference type="ARBA" id="ARBA00022741"/>
    </source>
</evidence>
<dbReference type="RefSeq" id="WP_222435765.1">
    <property type="nucleotide sequence ID" value="NZ_SJPW01000001.1"/>
</dbReference>
<dbReference type="PANTHER" id="PTHR43289">
    <property type="entry name" value="MITOGEN-ACTIVATED PROTEIN KINASE KINASE KINASE 20-RELATED"/>
    <property type="match status" value="1"/>
</dbReference>
<sequence length="543" mass="60543">MVELAMVELAMVELALKRLGRIPRRMTLQTTGLSFFRMLTKIRLRRQETWLLGFWISALISMVVFVVADRLVLTNTTTVLIQITLLGAIEVVFNCVRHRSFIQTVESNQPDPHHDACAAEFAHGNVLGVATGEGPLISFDVPPNDLPINKPIENETIQLDSDVDEDSGLDCESLADIGSIFMAEPVPPAMERLRRSQSFSAYQLTMIEEELNDLMRVRIHPTASLDIIPGTRLGDSVIEKAIGRGGEAHVFAGSIVDTGCPVAIKVLTNPKLADRFRREMRLMQWIDHPNIVASYESGEFHGLPFITLERMEGPDLCKLVRTSGTLSAERSLRFIHLTAVALSYVHDRGLVHRDVKPSNILFDGKEGVKLADLGLASWVDDRTCRRVDPDGYKTITAQDLSDRKVDPTHSPTADGFLAGTLPFMAPEQAWSLNAATEQSDIYALGATWHYLVSGRSRLAGKGFEEQLKNLLIHRKFTDRSATTLPPAMHAIYRRMTAYEAGDRYRSCEVLIRDLEKELGPIAHFSHSGNSDRCQTVPRRPQTP</sequence>
<feature type="region of interest" description="Disordered" evidence="5">
    <location>
        <begin position="523"/>
        <end position="543"/>
    </location>
</feature>
<evidence type="ECO:0000256" key="1">
    <source>
        <dbReference type="ARBA" id="ARBA00022679"/>
    </source>
</evidence>
<keyword evidence="9" id="KW-1185">Reference proteome</keyword>
<accession>A0A5C6FGR1</accession>
<proteinExistence type="predicted"/>
<dbReference type="Proteomes" id="UP000318288">
    <property type="component" value="Unassembled WGS sequence"/>
</dbReference>
<dbReference type="PROSITE" id="PS00108">
    <property type="entry name" value="PROTEIN_KINASE_ST"/>
    <property type="match status" value="1"/>
</dbReference>
<feature type="domain" description="Protein kinase" evidence="7">
    <location>
        <begin position="236"/>
        <end position="518"/>
    </location>
</feature>
<keyword evidence="1 8" id="KW-0808">Transferase</keyword>
<evidence type="ECO:0000256" key="5">
    <source>
        <dbReference type="SAM" id="MobiDB-lite"/>
    </source>
</evidence>
<keyword evidence="4" id="KW-0067">ATP-binding</keyword>
<keyword evidence="2" id="KW-0547">Nucleotide-binding</keyword>
<dbReference type="EMBL" id="SJPW01000001">
    <property type="protein sequence ID" value="TWU60030.1"/>
    <property type="molecule type" value="Genomic_DNA"/>
</dbReference>
<dbReference type="InterPro" id="IPR000719">
    <property type="entry name" value="Prot_kinase_dom"/>
</dbReference>
<dbReference type="GO" id="GO:0005524">
    <property type="term" value="F:ATP binding"/>
    <property type="evidence" value="ECO:0007669"/>
    <property type="project" value="UniProtKB-KW"/>
</dbReference>
<dbReference type="SMART" id="SM00220">
    <property type="entry name" value="S_TKc"/>
    <property type="match status" value="1"/>
</dbReference>
<dbReference type="InterPro" id="IPR008271">
    <property type="entry name" value="Ser/Thr_kinase_AS"/>
</dbReference>
<dbReference type="InterPro" id="IPR011009">
    <property type="entry name" value="Kinase-like_dom_sf"/>
</dbReference>
<comment type="caution">
    <text evidence="8">The sequence shown here is derived from an EMBL/GenBank/DDBJ whole genome shotgun (WGS) entry which is preliminary data.</text>
</comment>
<organism evidence="8 9">
    <name type="scientific">Rubripirellula tenax</name>
    <dbReference type="NCBI Taxonomy" id="2528015"/>
    <lineage>
        <taxon>Bacteria</taxon>
        <taxon>Pseudomonadati</taxon>
        <taxon>Planctomycetota</taxon>
        <taxon>Planctomycetia</taxon>
        <taxon>Pirellulales</taxon>
        <taxon>Pirellulaceae</taxon>
        <taxon>Rubripirellula</taxon>
    </lineage>
</organism>
<keyword evidence="3 8" id="KW-0418">Kinase</keyword>
<evidence type="ECO:0000256" key="3">
    <source>
        <dbReference type="ARBA" id="ARBA00022777"/>
    </source>
</evidence>
<dbReference type="Gene3D" id="1.10.510.10">
    <property type="entry name" value="Transferase(Phosphotransferase) domain 1"/>
    <property type="match status" value="1"/>
</dbReference>
<dbReference type="SUPFAM" id="SSF56112">
    <property type="entry name" value="Protein kinase-like (PK-like)"/>
    <property type="match status" value="1"/>
</dbReference>
<evidence type="ECO:0000313" key="8">
    <source>
        <dbReference type="EMBL" id="TWU60030.1"/>
    </source>
</evidence>
<keyword evidence="6" id="KW-1133">Transmembrane helix</keyword>
<dbReference type="PANTHER" id="PTHR43289:SF6">
    <property type="entry name" value="SERINE_THREONINE-PROTEIN KINASE NEKL-3"/>
    <property type="match status" value="1"/>
</dbReference>
<keyword evidence="6" id="KW-0812">Transmembrane</keyword>
<gene>
    <name evidence="8" type="primary">stkP_1</name>
    <name evidence="8" type="ORF">Poly51_03040</name>
</gene>
<dbReference type="Gene3D" id="3.30.200.20">
    <property type="entry name" value="Phosphorylase Kinase, domain 1"/>
    <property type="match status" value="1"/>
</dbReference>
<reference evidence="8 9" key="1">
    <citation type="submission" date="2019-02" db="EMBL/GenBank/DDBJ databases">
        <title>Deep-cultivation of Planctomycetes and their phenomic and genomic characterization uncovers novel biology.</title>
        <authorList>
            <person name="Wiegand S."/>
            <person name="Jogler M."/>
            <person name="Boedeker C."/>
            <person name="Pinto D."/>
            <person name="Vollmers J."/>
            <person name="Rivas-Marin E."/>
            <person name="Kohn T."/>
            <person name="Peeters S.H."/>
            <person name="Heuer A."/>
            <person name="Rast P."/>
            <person name="Oberbeckmann S."/>
            <person name="Bunk B."/>
            <person name="Jeske O."/>
            <person name="Meyerdierks A."/>
            <person name="Storesund J.E."/>
            <person name="Kallscheuer N."/>
            <person name="Luecker S."/>
            <person name="Lage O.M."/>
            <person name="Pohl T."/>
            <person name="Merkel B.J."/>
            <person name="Hornburger P."/>
            <person name="Mueller R.-W."/>
            <person name="Bruemmer F."/>
            <person name="Labrenz M."/>
            <person name="Spormann A.M."/>
            <person name="Op Den Camp H."/>
            <person name="Overmann J."/>
            <person name="Amann R."/>
            <person name="Jetten M.S.M."/>
            <person name="Mascher T."/>
            <person name="Medema M.H."/>
            <person name="Devos D.P."/>
            <person name="Kaster A.-K."/>
            <person name="Ovreas L."/>
            <person name="Rohde M."/>
            <person name="Galperin M.Y."/>
            <person name="Jogler C."/>
        </authorList>
    </citation>
    <scope>NUCLEOTIDE SEQUENCE [LARGE SCALE GENOMIC DNA]</scope>
    <source>
        <strain evidence="8 9">Poly51</strain>
    </source>
</reference>
<name>A0A5C6FGR1_9BACT</name>
<evidence type="ECO:0000256" key="6">
    <source>
        <dbReference type="SAM" id="Phobius"/>
    </source>
</evidence>
<dbReference type="Pfam" id="PF00069">
    <property type="entry name" value="Pkinase"/>
    <property type="match status" value="1"/>
</dbReference>
<keyword evidence="6" id="KW-0472">Membrane</keyword>
<dbReference type="AlphaFoldDB" id="A0A5C6FGR1"/>